<evidence type="ECO:0000256" key="2">
    <source>
        <dbReference type="SAM" id="SignalP"/>
    </source>
</evidence>
<evidence type="ECO:0000313" key="3">
    <source>
        <dbReference type="EMBL" id="ELW51488.1"/>
    </source>
</evidence>
<name>L9JMA6_TUPCH</name>
<dbReference type="InParanoid" id="L9JMA6"/>
<reference evidence="4" key="2">
    <citation type="journal article" date="2013" name="Nat. Commun.">
        <title>Genome of the Chinese tree shrew.</title>
        <authorList>
            <person name="Fan Y."/>
            <person name="Huang Z.Y."/>
            <person name="Cao C.C."/>
            <person name="Chen C.S."/>
            <person name="Chen Y.X."/>
            <person name="Fan D.D."/>
            <person name="He J."/>
            <person name="Hou H.L."/>
            <person name="Hu L."/>
            <person name="Hu X.T."/>
            <person name="Jiang X.T."/>
            <person name="Lai R."/>
            <person name="Lang Y.S."/>
            <person name="Liang B."/>
            <person name="Liao S.G."/>
            <person name="Mu D."/>
            <person name="Ma Y.Y."/>
            <person name="Niu Y.Y."/>
            <person name="Sun X.Q."/>
            <person name="Xia J.Q."/>
            <person name="Xiao J."/>
            <person name="Xiong Z.Q."/>
            <person name="Xu L."/>
            <person name="Yang L."/>
            <person name="Zhang Y."/>
            <person name="Zhao W."/>
            <person name="Zhao X.D."/>
            <person name="Zheng Y.T."/>
            <person name="Zhou J.M."/>
            <person name="Zhu Y.B."/>
            <person name="Zhang G.J."/>
            <person name="Wang J."/>
            <person name="Yao Y.G."/>
        </authorList>
    </citation>
    <scope>NUCLEOTIDE SEQUENCE [LARGE SCALE GENOMIC DNA]</scope>
</reference>
<feature type="signal peptide" evidence="2">
    <location>
        <begin position="1"/>
        <end position="21"/>
    </location>
</feature>
<proteinExistence type="predicted"/>
<evidence type="ECO:0000313" key="4">
    <source>
        <dbReference type="Proteomes" id="UP000011518"/>
    </source>
</evidence>
<organism evidence="3 4">
    <name type="scientific">Tupaia chinensis</name>
    <name type="common">Chinese tree shrew</name>
    <name type="synonym">Tupaia belangeri chinensis</name>
    <dbReference type="NCBI Taxonomy" id="246437"/>
    <lineage>
        <taxon>Eukaryota</taxon>
        <taxon>Metazoa</taxon>
        <taxon>Chordata</taxon>
        <taxon>Craniata</taxon>
        <taxon>Vertebrata</taxon>
        <taxon>Euteleostomi</taxon>
        <taxon>Mammalia</taxon>
        <taxon>Eutheria</taxon>
        <taxon>Euarchontoglires</taxon>
        <taxon>Scandentia</taxon>
        <taxon>Tupaiidae</taxon>
        <taxon>Tupaia</taxon>
    </lineage>
</organism>
<feature type="chain" id="PRO_5003999272" evidence="2">
    <location>
        <begin position="22"/>
        <end position="82"/>
    </location>
</feature>
<protein>
    <submittedName>
        <fullName evidence="3">Uncharacterized protein</fullName>
    </submittedName>
</protein>
<reference evidence="4" key="1">
    <citation type="submission" date="2012-07" db="EMBL/GenBank/DDBJ databases">
        <title>Genome of the Chinese tree shrew, a rising model animal genetically related to primates.</title>
        <authorList>
            <person name="Zhang G."/>
            <person name="Fan Y."/>
            <person name="Yao Y."/>
            <person name="Huang Z."/>
        </authorList>
    </citation>
    <scope>NUCLEOTIDE SEQUENCE [LARGE SCALE GENOMIC DNA]</scope>
</reference>
<evidence type="ECO:0000256" key="1">
    <source>
        <dbReference type="SAM" id="MobiDB-lite"/>
    </source>
</evidence>
<gene>
    <name evidence="3" type="ORF">TREES_T100021694</name>
</gene>
<feature type="region of interest" description="Disordered" evidence="1">
    <location>
        <begin position="62"/>
        <end position="82"/>
    </location>
</feature>
<dbReference type="AlphaFoldDB" id="L9JMA6"/>
<keyword evidence="4" id="KW-1185">Reference proteome</keyword>
<sequence>MRLCAQLLGLLMLWIPGPDLSSSDIASTRSREVDESNMNFPGQWTLQLDAECNGGSYIYAPSAGSGDKVTPDDVGSWDTESG</sequence>
<dbReference type="Proteomes" id="UP000011518">
    <property type="component" value="Unassembled WGS sequence"/>
</dbReference>
<keyword evidence="2" id="KW-0732">Signal</keyword>
<accession>L9JMA6</accession>
<dbReference type="EMBL" id="KB320971">
    <property type="protein sequence ID" value="ELW51488.1"/>
    <property type="molecule type" value="Genomic_DNA"/>
</dbReference>